<gene>
    <name evidence="1" type="ORF">AAF454_00795</name>
</gene>
<evidence type="ECO:0008006" key="3">
    <source>
        <dbReference type="Google" id="ProtNLM"/>
    </source>
</evidence>
<reference evidence="1 2" key="1">
    <citation type="submission" date="2024-04" db="EMBL/GenBank/DDBJ databases">
        <authorList>
            <person name="Wu Y.S."/>
            <person name="Zhang L."/>
        </authorList>
    </citation>
    <scope>NUCLEOTIDE SEQUENCE [LARGE SCALE GENOMIC DNA]</scope>
    <source>
        <strain evidence="1 2">KG-01</strain>
    </source>
</reference>
<protein>
    <recommendedName>
        <fullName evidence="3">RNA polymerase II</fullName>
    </recommendedName>
</protein>
<organism evidence="1 2">
    <name type="scientific">Kurthia gibsonii</name>
    <dbReference type="NCBI Taxonomy" id="33946"/>
    <lineage>
        <taxon>Bacteria</taxon>
        <taxon>Bacillati</taxon>
        <taxon>Bacillota</taxon>
        <taxon>Bacilli</taxon>
        <taxon>Bacillales</taxon>
        <taxon>Caryophanaceae</taxon>
        <taxon>Kurthia</taxon>
    </lineage>
</organism>
<comment type="caution">
    <text evidence="1">The sequence shown here is derived from an EMBL/GenBank/DDBJ whole genome shotgun (WGS) entry which is preliminary data.</text>
</comment>
<name>A0ABU9LHZ1_9BACL</name>
<dbReference type="EMBL" id="JBCEWA010000001">
    <property type="protein sequence ID" value="MEL5986954.1"/>
    <property type="molecule type" value="Genomic_DNA"/>
</dbReference>
<proteinExistence type="predicted"/>
<keyword evidence="2" id="KW-1185">Reference proteome</keyword>
<dbReference type="Proteomes" id="UP001398420">
    <property type="component" value="Unassembled WGS sequence"/>
</dbReference>
<dbReference type="RefSeq" id="WP_068455123.1">
    <property type="nucleotide sequence ID" value="NZ_CP147847.1"/>
</dbReference>
<evidence type="ECO:0000313" key="1">
    <source>
        <dbReference type="EMBL" id="MEL5986954.1"/>
    </source>
</evidence>
<accession>A0ABU9LHZ1</accession>
<sequence>MKFAAILFSILLFINGILLSFQYHVFSTNPADTEKAFSYTQDIEIKHKGNAFYVKHTFKNLPEQEMTILWPEAAKQKACPKDAEGKEDKKNCSRFKSNVNGFKEGTETTQSISYRIPLPKGGLESGKLYDEMFLTLKQGIVLNTKLQIIDENRKGGQWFTGLPKIGEQSLNLVDYAYFTGNGGVYELYWSKNKVKKAFESDELTVYSTRTQPANLTKALSKLELLNSNHMDIIETPSNQKSGSRILFTNTLEKSALQERVAVTQVKRKYQINQQDQVLSSVLASFETNTLIGNSKAQTMVKTLNDYFSSNQRTQWKDGLQELEGKKVTSSVLDKLLSDILQLKTSYFQMNEANAKAVVPLMFEEKRPIYVNGQKVDNVKIILKDDMILYTANPLLKQLGYDARIGENGYYVKNASRSFRFPGEPYDFYVYNDLRQDVPGVQPLIKIAGTYYVEEGWLIKLFRTIPEKKEDRIELNEQK</sequence>
<evidence type="ECO:0000313" key="2">
    <source>
        <dbReference type="Proteomes" id="UP001398420"/>
    </source>
</evidence>